<feature type="compositionally biased region" description="Basic and acidic residues" evidence="2">
    <location>
        <begin position="701"/>
        <end position="713"/>
    </location>
</feature>
<feature type="region of interest" description="Disordered" evidence="2">
    <location>
        <begin position="897"/>
        <end position="1016"/>
    </location>
</feature>
<feature type="compositionally biased region" description="Acidic residues" evidence="2">
    <location>
        <begin position="953"/>
        <end position="963"/>
    </location>
</feature>
<feature type="compositionally biased region" description="Basic residues" evidence="2">
    <location>
        <begin position="35"/>
        <end position="47"/>
    </location>
</feature>
<feature type="region of interest" description="Disordered" evidence="2">
    <location>
        <begin position="672"/>
        <end position="775"/>
    </location>
</feature>
<feature type="compositionally biased region" description="Basic and acidic residues" evidence="2">
    <location>
        <begin position="194"/>
        <end position="205"/>
    </location>
</feature>
<evidence type="ECO:0000256" key="2">
    <source>
        <dbReference type="SAM" id="MobiDB-lite"/>
    </source>
</evidence>
<feature type="compositionally biased region" description="Basic residues" evidence="2">
    <location>
        <begin position="183"/>
        <end position="193"/>
    </location>
</feature>
<feature type="compositionally biased region" description="Low complexity" evidence="2">
    <location>
        <begin position="744"/>
        <end position="759"/>
    </location>
</feature>
<feature type="compositionally biased region" description="Acidic residues" evidence="2">
    <location>
        <begin position="685"/>
        <end position="700"/>
    </location>
</feature>
<feature type="compositionally biased region" description="Basic and acidic residues" evidence="2">
    <location>
        <begin position="762"/>
        <end position="775"/>
    </location>
</feature>
<feature type="compositionally biased region" description="Acidic residues" evidence="2">
    <location>
        <begin position="107"/>
        <end position="123"/>
    </location>
</feature>
<feature type="region of interest" description="Disordered" evidence="2">
    <location>
        <begin position="1212"/>
        <end position="1236"/>
    </location>
</feature>
<feature type="compositionally biased region" description="Basic residues" evidence="2">
    <location>
        <begin position="984"/>
        <end position="999"/>
    </location>
</feature>
<dbReference type="EMBL" id="CDMZ01000561">
    <property type="protein sequence ID" value="CEM16884.1"/>
    <property type="molecule type" value="Genomic_DNA"/>
</dbReference>
<keyword evidence="1" id="KW-0175">Coiled coil</keyword>
<feature type="region of interest" description="Disordered" evidence="2">
    <location>
        <begin position="1"/>
        <end position="205"/>
    </location>
</feature>
<reference evidence="3" key="1">
    <citation type="submission" date="2014-11" db="EMBL/GenBank/DDBJ databases">
        <authorList>
            <person name="Otto D Thomas"/>
            <person name="Naeem Raeece"/>
        </authorList>
    </citation>
    <scope>NUCLEOTIDE SEQUENCE</scope>
</reference>
<accession>A0A0G4FQZ8</accession>
<evidence type="ECO:0000313" key="3">
    <source>
        <dbReference type="EMBL" id="CEM16884.1"/>
    </source>
</evidence>
<organism evidence="3">
    <name type="scientific">Chromera velia CCMP2878</name>
    <dbReference type="NCBI Taxonomy" id="1169474"/>
    <lineage>
        <taxon>Eukaryota</taxon>
        <taxon>Sar</taxon>
        <taxon>Alveolata</taxon>
        <taxon>Colpodellida</taxon>
        <taxon>Chromeraceae</taxon>
        <taxon>Chromera</taxon>
    </lineage>
</organism>
<feature type="compositionally biased region" description="Acidic residues" evidence="2">
    <location>
        <begin position="514"/>
        <end position="524"/>
    </location>
</feature>
<dbReference type="VEuPathDB" id="CryptoDB:Cvel_18301"/>
<feature type="compositionally biased region" description="Basic and acidic residues" evidence="2">
    <location>
        <begin position="151"/>
        <end position="163"/>
    </location>
</feature>
<feature type="compositionally biased region" description="Polar residues" evidence="2">
    <location>
        <begin position="728"/>
        <end position="739"/>
    </location>
</feature>
<feature type="compositionally biased region" description="Basic and acidic residues" evidence="2">
    <location>
        <begin position="1000"/>
        <end position="1010"/>
    </location>
</feature>
<feature type="coiled-coil region" evidence="1">
    <location>
        <begin position="1052"/>
        <end position="1107"/>
    </location>
</feature>
<dbReference type="AlphaFoldDB" id="A0A0G4FQZ8"/>
<evidence type="ECO:0000256" key="1">
    <source>
        <dbReference type="SAM" id="Coils"/>
    </source>
</evidence>
<gene>
    <name evidence="3" type="ORF">Cvel_18301</name>
</gene>
<feature type="compositionally biased region" description="Acidic residues" evidence="2">
    <location>
        <begin position="130"/>
        <end position="146"/>
    </location>
</feature>
<feature type="compositionally biased region" description="Acidic residues" evidence="2">
    <location>
        <begin position="164"/>
        <end position="176"/>
    </location>
</feature>
<protein>
    <submittedName>
        <fullName evidence="3">Uncharacterized protein</fullName>
    </submittedName>
</protein>
<feature type="compositionally biased region" description="Basic and acidic residues" evidence="2">
    <location>
        <begin position="906"/>
        <end position="918"/>
    </location>
</feature>
<proteinExistence type="predicted"/>
<feature type="compositionally biased region" description="Acidic residues" evidence="2">
    <location>
        <begin position="928"/>
        <end position="946"/>
    </location>
</feature>
<feature type="compositionally biased region" description="Basic and acidic residues" evidence="2">
    <location>
        <begin position="525"/>
        <end position="535"/>
    </location>
</feature>
<feature type="region of interest" description="Disordered" evidence="2">
    <location>
        <begin position="461"/>
        <end position="548"/>
    </location>
</feature>
<sequence>MEGDPSPLASCPQANEVSIPRGGNYGGTSSLAGLLRKRAGRQRRRRMTPSDMVGADEGQEEEGGDGNANARISKYLKFGSPRRFQGKGMAGQQRTTPWGEAAAVVKEEEDDDEDEDPEEEPVDGELISVDPEEDKEEDDEDEDSESLFEFAEERAERLQKETAEGEETDEEEEADDAPVLVQKKPRKRTGRKKTKEEREAERNMQKMMRDYRKEQIKQLQEEAREKPFELWREHNEFERIFNTTRLKQVGSKAQMTLVAAKAERAELAKRFEWKALLELKGSVFIRRLTKNKVEVYGNVTGVVQKDCVVTGVSLDVTVNARFITTILESDVDEEAASASVEDKQTRWKKRGKERQNWRDVDHAGLLRERENVRQADQKWKEYDGGPEFREHKADKKTYLEVRCGGETIDWDDEIENGALDVGEICAQYLCIHCPRDVVDPAITEDQLERLVGEVDEMGNVKAGIREEGQAPGAYDDEKKAMRSDDDPPPRTYSEKEKKQREAFIRQLRLRLAGDDDDDDDEEEYGEGKEKKEKGKEGRKKSLPSDPKERFGELMQLLDQAYANRPMTSAEKLDRQFYVRQAMDDCKMGLRKGMMNQKQFDFAKEWIQNSPDLYRFAVNFGASIEENTLLIEKELRRVMDAAYSVEEEKNRKPRFSPSVPFAESVAKMASSHYGDTNMDDLLPNPLEEEDYEGEDEDDEIEGEQREVPSREKKIQSALHRQVAAPRSPSAYSPLTPTELNSLKGADPSEADSSASSAPNSVDEALRQLRESRQKSIDEVQELIESDGTQMTKEEIEAATTVRDGSGDMPASLFSQRFPDFIESLTEEERELTALALAGKTVPKEKEQQVAEIVGRIHRLEKEIRGGPGSEAAERTYKRLDTMEDILDERRFERRLTLKQRQERRRKQFEVSRKASEKMVKSQKKFGAPLDEEEFEEEDADEIAETDSDSTAVADLDEVEEEEAEAPLPSRGHAVALTDTAAILTRRGRSSEKKKKKKKRRKEEGGEGKTEETGAAAAAAPYEIIWPNKAPPPDSDSLEIFRDRLEAVNKVGLRSFQSDEEREASEEYEEVEEEVPLNVALEELPKMIIRRKETLAERRAKQLQKARERGFSDEQVDTLARELKLADEHDEILSRLKTQQDHVEGEAGKAAGGDSDDVFWKRLEEFREADEEFQAELRRRGLTEEQVEEARKLAAPEGFLEKLEELEEREFKKYQKERGGQLKAAAKKGRKLNFQSPR</sequence>
<feature type="compositionally biased region" description="Basic and acidic residues" evidence="2">
    <location>
        <begin position="475"/>
        <end position="503"/>
    </location>
</feature>
<name>A0A0G4FQZ8_9ALVE</name>